<comment type="catalytic activity">
    <reaction evidence="11 17">
        <text>L-valine + 2-oxoglutarate = 3-methyl-2-oxobutanoate + L-glutamate</text>
        <dbReference type="Rhea" id="RHEA:24813"/>
        <dbReference type="ChEBI" id="CHEBI:11851"/>
        <dbReference type="ChEBI" id="CHEBI:16810"/>
        <dbReference type="ChEBI" id="CHEBI:29985"/>
        <dbReference type="ChEBI" id="CHEBI:57762"/>
        <dbReference type="EC" id="2.6.1.42"/>
    </reaction>
</comment>
<keyword evidence="9 16" id="KW-0663">Pyridoxal phosphate</keyword>
<dbReference type="NCBIfam" id="TIGR01123">
    <property type="entry name" value="ilvE_II"/>
    <property type="match status" value="1"/>
</dbReference>
<comment type="catalytic activity">
    <reaction evidence="12 17">
        <text>L-isoleucine + 2-oxoglutarate = (S)-3-methyl-2-oxopentanoate + L-glutamate</text>
        <dbReference type="Rhea" id="RHEA:24801"/>
        <dbReference type="ChEBI" id="CHEBI:16810"/>
        <dbReference type="ChEBI" id="CHEBI:29985"/>
        <dbReference type="ChEBI" id="CHEBI:35146"/>
        <dbReference type="ChEBI" id="CHEBI:58045"/>
        <dbReference type="EC" id="2.6.1.42"/>
    </reaction>
</comment>
<dbReference type="GO" id="GO:0004084">
    <property type="term" value="F:branched-chain-amino-acid transaminase activity"/>
    <property type="evidence" value="ECO:0007669"/>
    <property type="project" value="UniProtKB-EC"/>
</dbReference>
<keyword evidence="6 17" id="KW-0032">Aminotransferase</keyword>
<dbReference type="AlphaFoldDB" id="A0A926DQH9"/>
<comment type="catalytic activity">
    <reaction evidence="13 17">
        <text>L-leucine + 2-oxoglutarate = 4-methyl-2-oxopentanoate + L-glutamate</text>
        <dbReference type="Rhea" id="RHEA:18321"/>
        <dbReference type="ChEBI" id="CHEBI:16810"/>
        <dbReference type="ChEBI" id="CHEBI:17865"/>
        <dbReference type="ChEBI" id="CHEBI:29985"/>
        <dbReference type="ChEBI" id="CHEBI:57427"/>
        <dbReference type="EC" id="2.6.1.42"/>
    </reaction>
</comment>
<evidence type="ECO:0000256" key="7">
    <source>
        <dbReference type="ARBA" id="ARBA00022605"/>
    </source>
</evidence>
<evidence type="ECO:0000256" key="11">
    <source>
        <dbReference type="ARBA" id="ARBA00048212"/>
    </source>
</evidence>
<dbReference type="FunFam" id="3.30.470.10:FF:000002">
    <property type="entry name" value="Branched-chain-amino-acid aminotransferase"/>
    <property type="match status" value="1"/>
</dbReference>
<comment type="caution">
    <text evidence="20">The sequence shown here is derived from an EMBL/GenBank/DDBJ whole genome shotgun (WGS) entry which is preliminary data.</text>
</comment>
<keyword evidence="10 17" id="KW-0100">Branched-chain amino acid biosynthesis</keyword>
<evidence type="ECO:0000256" key="5">
    <source>
        <dbReference type="ARBA" id="ARBA00009320"/>
    </source>
</evidence>
<dbReference type="InterPro" id="IPR001544">
    <property type="entry name" value="Aminotrans_IV"/>
</dbReference>
<feature type="region of interest" description="Disordered" evidence="19">
    <location>
        <begin position="1"/>
        <end position="21"/>
    </location>
</feature>
<evidence type="ECO:0000256" key="17">
    <source>
        <dbReference type="RuleBase" id="RU004517"/>
    </source>
</evidence>
<protein>
    <recommendedName>
        <fullName evidence="17">Branched-chain-amino-acid aminotransferase</fullName>
        <ecNumber evidence="17">2.6.1.42</ecNumber>
    </recommendedName>
</protein>
<evidence type="ECO:0000256" key="16">
    <source>
        <dbReference type="RuleBase" id="RU004516"/>
    </source>
</evidence>
<dbReference type="InterPro" id="IPR036038">
    <property type="entry name" value="Aminotransferase-like"/>
</dbReference>
<keyword evidence="7 17" id="KW-0028">Amino-acid biosynthesis</keyword>
<dbReference type="Gene3D" id="3.30.470.10">
    <property type="match status" value="1"/>
</dbReference>
<evidence type="ECO:0000256" key="2">
    <source>
        <dbReference type="ARBA" id="ARBA00004824"/>
    </source>
</evidence>
<evidence type="ECO:0000256" key="1">
    <source>
        <dbReference type="ARBA" id="ARBA00001933"/>
    </source>
</evidence>
<gene>
    <name evidence="20" type="ORF">H8730_00210</name>
</gene>
<name>A0A926DQH9_9FIRM</name>
<evidence type="ECO:0000256" key="19">
    <source>
        <dbReference type="SAM" id="MobiDB-lite"/>
    </source>
</evidence>
<dbReference type="EC" id="2.6.1.42" evidence="17"/>
<comment type="cofactor">
    <cofactor evidence="1 16">
        <name>pyridoxal 5'-phosphate</name>
        <dbReference type="ChEBI" id="CHEBI:597326"/>
    </cofactor>
</comment>
<dbReference type="PANTHER" id="PTHR11825:SF44">
    <property type="entry name" value="BRANCHED-CHAIN-AMINO-ACID AMINOTRANSFERASE"/>
    <property type="match status" value="1"/>
</dbReference>
<evidence type="ECO:0000256" key="9">
    <source>
        <dbReference type="ARBA" id="ARBA00022898"/>
    </source>
</evidence>
<dbReference type="InterPro" id="IPR005786">
    <property type="entry name" value="B_amino_transII"/>
</dbReference>
<dbReference type="InterPro" id="IPR018300">
    <property type="entry name" value="Aminotrans_IV_CS"/>
</dbReference>
<keyword evidence="21" id="KW-1185">Reference proteome</keyword>
<comment type="similarity">
    <text evidence="5 15">Belongs to the class-IV pyridoxal-phosphate-dependent aminotransferase family.</text>
</comment>
<dbReference type="PANTHER" id="PTHR11825">
    <property type="entry name" value="SUBGROUP IIII AMINOTRANSFERASE"/>
    <property type="match status" value="1"/>
</dbReference>
<evidence type="ECO:0000313" key="20">
    <source>
        <dbReference type="EMBL" id="MBC8541972.1"/>
    </source>
</evidence>
<evidence type="ECO:0000256" key="13">
    <source>
        <dbReference type="ARBA" id="ARBA00049229"/>
    </source>
</evidence>
<dbReference type="InterPro" id="IPR043132">
    <property type="entry name" value="BCAT-like_C"/>
</dbReference>
<dbReference type="SUPFAM" id="SSF56752">
    <property type="entry name" value="D-aminoacid aminotransferase-like PLP-dependent enzymes"/>
    <property type="match status" value="1"/>
</dbReference>
<dbReference type="InterPro" id="IPR043131">
    <property type="entry name" value="BCAT-like_N"/>
</dbReference>
<evidence type="ECO:0000256" key="4">
    <source>
        <dbReference type="ARBA" id="ARBA00005072"/>
    </source>
</evidence>
<dbReference type="GO" id="GO:0009082">
    <property type="term" value="P:branched-chain amino acid biosynthetic process"/>
    <property type="evidence" value="ECO:0007669"/>
    <property type="project" value="UniProtKB-KW"/>
</dbReference>
<dbReference type="GO" id="GO:0008652">
    <property type="term" value="P:amino acid biosynthetic process"/>
    <property type="evidence" value="ECO:0007669"/>
    <property type="project" value="UniProtKB-KW"/>
</dbReference>
<evidence type="ECO:0000256" key="3">
    <source>
        <dbReference type="ARBA" id="ARBA00004931"/>
    </source>
</evidence>
<dbReference type="Gene3D" id="3.20.10.10">
    <property type="entry name" value="D-amino Acid Aminotransferase, subunit A, domain 2"/>
    <property type="match status" value="1"/>
</dbReference>
<evidence type="ECO:0000256" key="18">
    <source>
        <dbReference type="RuleBase" id="RU004519"/>
    </source>
</evidence>
<reference evidence="20" key="1">
    <citation type="submission" date="2020-08" db="EMBL/GenBank/DDBJ databases">
        <title>Genome public.</title>
        <authorList>
            <person name="Liu C."/>
            <person name="Sun Q."/>
        </authorList>
    </citation>
    <scope>NUCLEOTIDE SEQUENCE</scope>
    <source>
        <strain evidence="20">NSJ-32</strain>
    </source>
</reference>
<dbReference type="InterPro" id="IPR033939">
    <property type="entry name" value="BCAT_family"/>
</dbReference>
<feature type="modified residue" description="N6-(pyridoxal phosphate)lysine" evidence="14">
    <location>
        <position position="196"/>
    </location>
</feature>
<evidence type="ECO:0000256" key="12">
    <source>
        <dbReference type="ARBA" id="ARBA00048798"/>
    </source>
</evidence>
<dbReference type="PROSITE" id="PS00770">
    <property type="entry name" value="AA_TRANSFER_CLASS_4"/>
    <property type="match status" value="1"/>
</dbReference>
<organism evidence="20 21">
    <name type="scientific">Bianquea renquensis</name>
    <dbReference type="NCBI Taxonomy" id="2763661"/>
    <lineage>
        <taxon>Bacteria</taxon>
        <taxon>Bacillati</taxon>
        <taxon>Bacillota</taxon>
        <taxon>Clostridia</taxon>
        <taxon>Eubacteriales</taxon>
        <taxon>Bianqueaceae</taxon>
        <taxon>Bianquea</taxon>
    </lineage>
</organism>
<comment type="pathway">
    <text evidence="2 18">Amino-acid biosynthesis; L-isoleucine biosynthesis; L-isoleucine from 2-oxobutanoate: step 4/4.</text>
</comment>
<dbReference type="CDD" id="cd01557">
    <property type="entry name" value="BCAT_beta_family"/>
    <property type="match status" value="1"/>
</dbReference>
<evidence type="ECO:0000256" key="10">
    <source>
        <dbReference type="ARBA" id="ARBA00023304"/>
    </source>
</evidence>
<dbReference type="PIRSF" id="PIRSF006468">
    <property type="entry name" value="BCAT1"/>
    <property type="match status" value="1"/>
</dbReference>
<feature type="compositionally biased region" description="Polar residues" evidence="19">
    <location>
        <begin position="1"/>
        <end position="10"/>
    </location>
</feature>
<accession>A0A926DQH9</accession>
<evidence type="ECO:0000256" key="6">
    <source>
        <dbReference type="ARBA" id="ARBA00022576"/>
    </source>
</evidence>
<keyword evidence="8 17" id="KW-0808">Transferase</keyword>
<dbReference type="Proteomes" id="UP000657006">
    <property type="component" value="Unassembled WGS sequence"/>
</dbReference>
<sequence>MSLNIQVTRTQHPKEKPDPNHLGFGDFFTDHMFVMNYTEGQGWHDPRIIPYAPISLEPAAMVFHYAQEMFEGMKAYKAPDGRVLLFRPDKNIARANNSNDRLCIPQIPEEDMLQAIKAIVAEDKDWIPEGKATSLYIRPFIIATDAHLGVRPSRTYQFYVILSPVGAYYKEGLNPVKIYVEDEYVRAVKGGMGHVKTGGNYAASIKAQMIAAERGYTQVLWLDGVHRRYIEEVGTMNVFFVIDDEVVTPALNGSILPGVTRDSAICMLKSWGIKVSERQIAIDELFEAAKEGRLREAFGTGTAAVISPIGELNWEGNIAPINGGAIGEISQKLYDNLTGIQLGLIPDTFGWTVEI</sequence>
<comment type="pathway">
    <text evidence="4 18">Amino-acid biosynthesis; L-leucine biosynthesis; L-leucine from 3-methyl-2-oxobutanoate: step 4/4.</text>
</comment>
<evidence type="ECO:0000313" key="21">
    <source>
        <dbReference type="Proteomes" id="UP000657006"/>
    </source>
</evidence>
<evidence type="ECO:0000256" key="8">
    <source>
        <dbReference type="ARBA" id="ARBA00022679"/>
    </source>
</evidence>
<dbReference type="EMBL" id="JACRSQ010000001">
    <property type="protein sequence ID" value="MBC8541972.1"/>
    <property type="molecule type" value="Genomic_DNA"/>
</dbReference>
<proteinExistence type="inferred from homology"/>
<evidence type="ECO:0000256" key="15">
    <source>
        <dbReference type="RuleBase" id="RU004106"/>
    </source>
</evidence>
<dbReference type="NCBIfam" id="NF009897">
    <property type="entry name" value="PRK13357.1"/>
    <property type="match status" value="1"/>
</dbReference>
<comment type="pathway">
    <text evidence="3 18">Amino-acid biosynthesis; L-valine biosynthesis; L-valine from pyruvate: step 4/4.</text>
</comment>
<evidence type="ECO:0000256" key="14">
    <source>
        <dbReference type="PIRSR" id="PIRSR006468-1"/>
    </source>
</evidence>
<dbReference type="Pfam" id="PF01063">
    <property type="entry name" value="Aminotran_4"/>
    <property type="match status" value="1"/>
</dbReference>
<dbReference type="RefSeq" id="WP_177716397.1">
    <property type="nucleotide sequence ID" value="NZ_JACRSQ010000001.1"/>
</dbReference>